<protein>
    <recommendedName>
        <fullName evidence="3">Lipoprotein</fullName>
    </recommendedName>
</protein>
<reference evidence="1 2" key="1">
    <citation type="submission" date="2017-11" db="EMBL/GenBank/DDBJ databases">
        <title>Draft genome sequence of magnetotactic bacterium Magnetospirillum kuznetsovii LBB-42.</title>
        <authorList>
            <person name="Grouzdev D.S."/>
            <person name="Rysina M.S."/>
            <person name="Baslerov R.V."/>
            <person name="Koziaeva V."/>
        </authorList>
    </citation>
    <scope>NUCLEOTIDE SEQUENCE [LARGE SCALE GENOMIC DNA]</scope>
    <source>
        <strain evidence="1 2">LBB-42</strain>
    </source>
</reference>
<evidence type="ECO:0008006" key="3">
    <source>
        <dbReference type="Google" id="ProtNLM"/>
    </source>
</evidence>
<dbReference type="Proteomes" id="UP000251075">
    <property type="component" value="Unassembled WGS sequence"/>
</dbReference>
<organism evidence="1 2">
    <name type="scientific">Paramagnetospirillum kuznetsovii</name>
    <dbReference type="NCBI Taxonomy" id="2053833"/>
    <lineage>
        <taxon>Bacteria</taxon>
        <taxon>Pseudomonadati</taxon>
        <taxon>Pseudomonadota</taxon>
        <taxon>Alphaproteobacteria</taxon>
        <taxon>Rhodospirillales</taxon>
        <taxon>Magnetospirillaceae</taxon>
        <taxon>Paramagnetospirillum</taxon>
    </lineage>
</organism>
<accession>A0A364NVA0</accession>
<dbReference type="OrthoDB" id="9815328at2"/>
<name>A0A364NVA0_9PROT</name>
<comment type="caution">
    <text evidence="1">The sequence shown here is derived from an EMBL/GenBank/DDBJ whole genome shotgun (WGS) entry which is preliminary data.</text>
</comment>
<keyword evidence="2" id="KW-1185">Reference proteome</keyword>
<evidence type="ECO:0000313" key="1">
    <source>
        <dbReference type="EMBL" id="RAU20825.1"/>
    </source>
</evidence>
<gene>
    <name evidence="1" type="ORF">CU669_16255</name>
</gene>
<dbReference type="AlphaFoldDB" id="A0A364NVA0"/>
<dbReference type="EMBL" id="PGTO01000016">
    <property type="protein sequence ID" value="RAU20825.1"/>
    <property type="molecule type" value="Genomic_DNA"/>
</dbReference>
<evidence type="ECO:0000313" key="2">
    <source>
        <dbReference type="Proteomes" id="UP000251075"/>
    </source>
</evidence>
<dbReference type="RefSeq" id="WP_112146626.1">
    <property type="nucleotide sequence ID" value="NZ_PGTO01000016.1"/>
</dbReference>
<sequence length="126" mass="13965">MAVLGFAVMLMACANEPIYDVRSHPVPAKAQTLSLDRIETAIIDAGRSRGWRMERSGPGKLRAAQIQPKFSAEVEIAFDAKSFSIIHAGSKGMNENNGSVHPHYNFWIRNLESDIDIWLTNAPLTK</sequence>
<proteinExistence type="predicted"/>